<protein>
    <submittedName>
        <fullName evidence="3">Uncharacterized protein</fullName>
    </submittedName>
</protein>
<keyword evidence="2" id="KW-0732">Signal</keyword>
<dbReference type="AlphaFoldDB" id="A0AA39Y0Q9"/>
<accession>A0AA39Y0Q9</accession>
<dbReference type="Proteomes" id="UP001174936">
    <property type="component" value="Unassembled WGS sequence"/>
</dbReference>
<feature type="signal peptide" evidence="2">
    <location>
        <begin position="1"/>
        <end position="19"/>
    </location>
</feature>
<evidence type="ECO:0000256" key="2">
    <source>
        <dbReference type="SAM" id="SignalP"/>
    </source>
</evidence>
<name>A0AA39Y0Q9_9PEZI</name>
<comment type="caution">
    <text evidence="3">The sequence shown here is derived from an EMBL/GenBank/DDBJ whole genome shotgun (WGS) entry which is preliminary data.</text>
</comment>
<reference evidence="3" key="1">
    <citation type="submission" date="2023-06" db="EMBL/GenBank/DDBJ databases">
        <title>Genome-scale phylogeny and comparative genomics of the fungal order Sordariales.</title>
        <authorList>
            <consortium name="Lawrence Berkeley National Laboratory"/>
            <person name="Hensen N."/>
            <person name="Bonometti L."/>
            <person name="Westerberg I."/>
            <person name="Brannstrom I.O."/>
            <person name="Guillou S."/>
            <person name="Cros-Aarteil S."/>
            <person name="Calhoun S."/>
            <person name="Haridas S."/>
            <person name="Kuo A."/>
            <person name="Mondo S."/>
            <person name="Pangilinan J."/>
            <person name="Riley R."/>
            <person name="Labutti K."/>
            <person name="Andreopoulos B."/>
            <person name="Lipzen A."/>
            <person name="Chen C."/>
            <person name="Yanf M."/>
            <person name="Daum C."/>
            <person name="Ng V."/>
            <person name="Clum A."/>
            <person name="Steindorff A."/>
            <person name="Ohm R."/>
            <person name="Martin F."/>
            <person name="Silar P."/>
            <person name="Natvig D."/>
            <person name="Lalanne C."/>
            <person name="Gautier V."/>
            <person name="Ament-Velasquez S.L."/>
            <person name="Kruys A."/>
            <person name="Hutchinson M.I."/>
            <person name="Powell A.J."/>
            <person name="Barry K."/>
            <person name="Miller A.N."/>
            <person name="Grigoriev I.V."/>
            <person name="Debuchy R."/>
            <person name="Gladieux P."/>
            <person name="Thoren M.H."/>
            <person name="Johannesson H."/>
        </authorList>
    </citation>
    <scope>NUCLEOTIDE SEQUENCE</scope>
    <source>
        <strain evidence="3">SMH2532-1</strain>
    </source>
</reference>
<feature type="chain" id="PRO_5041349042" evidence="2">
    <location>
        <begin position="20"/>
        <end position="126"/>
    </location>
</feature>
<dbReference type="EMBL" id="JAULSV010000005">
    <property type="protein sequence ID" value="KAK0643862.1"/>
    <property type="molecule type" value="Genomic_DNA"/>
</dbReference>
<proteinExistence type="predicted"/>
<evidence type="ECO:0000313" key="4">
    <source>
        <dbReference type="Proteomes" id="UP001174936"/>
    </source>
</evidence>
<organism evidence="3 4">
    <name type="scientific">Cercophora newfieldiana</name>
    <dbReference type="NCBI Taxonomy" id="92897"/>
    <lineage>
        <taxon>Eukaryota</taxon>
        <taxon>Fungi</taxon>
        <taxon>Dikarya</taxon>
        <taxon>Ascomycota</taxon>
        <taxon>Pezizomycotina</taxon>
        <taxon>Sordariomycetes</taxon>
        <taxon>Sordariomycetidae</taxon>
        <taxon>Sordariales</taxon>
        <taxon>Lasiosphaeriaceae</taxon>
        <taxon>Cercophora</taxon>
    </lineage>
</organism>
<feature type="region of interest" description="Disordered" evidence="1">
    <location>
        <begin position="62"/>
        <end position="85"/>
    </location>
</feature>
<gene>
    <name evidence="3" type="ORF">B0T16DRAFT_459960</name>
</gene>
<evidence type="ECO:0000256" key="1">
    <source>
        <dbReference type="SAM" id="MobiDB-lite"/>
    </source>
</evidence>
<evidence type="ECO:0000313" key="3">
    <source>
        <dbReference type="EMBL" id="KAK0643862.1"/>
    </source>
</evidence>
<sequence>MFFQHALFFLIVLANLIAASNHNVNISNIQIIPGEGLPSLESLNITVADLYNMSLRLIENNTSPSNPSRLGRRGVQRAGDPSVPGDDTYFRDTAGMCISYLRYIGDFPDLPAMLYQKVLRQFSQTR</sequence>
<keyword evidence="4" id="KW-1185">Reference proteome</keyword>